<organism evidence="4 5">
    <name type="scientific">Undibacterium umbellatum</name>
    <dbReference type="NCBI Taxonomy" id="2762300"/>
    <lineage>
        <taxon>Bacteria</taxon>
        <taxon>Pseudomonadati</taxon>
        <taxon>Pseudomonadota</taxon>
        <taxon>Betaproteobacteria</taxon>
        <taxon>Burkholderiales</taxon>
        <taxon>Oxalobacteraceae</taxon>
        <taxon>Undibacterium</taxon>
    </lineage>
</organism>
<keyword evidence="5" id="KW-1185">Reference proteome</keyword>
<dbReference type="EMBL" id="JACOFX010000005">
    <property type="protein sequence ID" value="MBC3908381.1"/>
    <property type="molecule type" value="Genomic_DNA"/>
</dbReference>
<evidence type="ECO:0000313" key="5">
    <source>
        <dbReference type="Proteomes" id="UP000646911"/>
    </source>
</evidence>
<evidence type="ECO:0000256" key="2">
    <source>
        <dbReference type="ARBA" id="ARBA00023315"/>
    </source>
</evidence>
<protein>
    <submittedName>
        <fullName evidence="4">GNAT family N-acetyltransferase</fullName>
    </submittedName>
</protein>
<keyword evidence="1" id="KW-0808">Transferase</keyword>
<dbReference type="CDD" id="cd04301">
    <property type="entry name" value="NAT_SF"/>
    <property type="match status" value="1"/>
</dbReference>
<dbReference type="Pfam" id="PF13673">
    <property type="entry name" value="Acetyltransf_10"/>
    <property type="match status" value="1"/>
</dbReference>
<keyword evidence="2" id="KW-0012">Acyltransferase</keyword>
<dbReference type="InterPro" id="IPR000182">
    <property type="entry name" value="GNAT_dom"/>
</dbReference>
<dbReference type="SUPFAM" id="SSF55729">
    <property type="entry name" value="Acyl-CoA N-acyltransferases (Nat)"/>
    <property type="match status" value="1"/>
</dbReference>
<reference evidence="4 5" key="1">
    <citation type="submission" date="2020-08" db="EMBL/GenBank/DDBJ databases">
        <title>Novel species isolated from subtropical streams in China.</title>
        <authorList>
            <person name="Lu H."/>
        </authorList>
    </citation>
    <scope>NUCLEOTIDE SEQUENCE [LARGE SCALE GENOMIC DNA]</scope>
    <source>
        <strain evidence="4 5">NL8W</strain>
    </source>
</reference>
<dbReference type="PANTHER" id="PTHR43877:SF2">
    <property type="entry name" value="AMINOALKYLPHOSPHONATE N-ACETYLTRANSFERASE-RELATED"/>
    <property type="match status" value="1"/>
</dbReference>
<evidence type="ECO:0000259" key="3">
    <source>
        <dbReference type="PROSITE" id="PS51186"/>
    </source>
</evidence>
<comment type="caution">
    <text evidence="4">The sequence shown here is derived from an EMBL/GenBank/DDBJ whole genome shotgun (WGS) entry which is preliminary data.</text>
</comment>
<sequence>MIIIRKACAQDASVLQTIYRRCVIEAGWRQPTAGVSEDFADVTKGETIWIAVDAQDQALAVLAVQEGDAYIHHLYVDPQAQGQGLGRALLQHLQSRLAFPWRLKCVAQNHDALKFYARMGWHEIEQGLGEDGLYYLLEHAGPLLPTISIE</sequence>
<gene>
    <name evidence="4" type="ORF">H8L47_12510</name>
</gene>
<dbReference type="RefSeq" id="WP_186953929.1">
    <property type="nucleotide sequence ID" value="NZ_JACOFX010000005.1"/>
</dbReference>
<dbReference type="PANTHER" id="PTHR43877">
    <property type="entry name" value="AMINOALKYLPHOSPHONATE N-ACETYLTRANSFERASE-RELATED-RELATED"/>
    <property type="match status" value="1"/>
</dbReference>
<proteinExistence type="predicted"/>
<evidence type="ECO:0000256" key="1">
    <source>
        <dbReference type="ARBA" id="ARBA00022679"/>
    </source>
</evidence>
<dbReference type="InterPro" id="IPR050832">
    <property type="entry name" value="Bact_Acetyltransf"/>
</dbReference>
<dbReference type="InterPro" id="IPR016181">
    <property type="entry name" value="Acyl_CoA_acyltransferase"/>
</dbReference>
<dbReference type="PROSITE" id="PS51186">
    <property type="entry name" value="GNAT"/>
    <property type="match status" value="1"/>
</dbReference>
<name>A0ABR6Z9Y3_9BURK</name>
<evidence type="ECO:0000313" key="4">
    <source>
        <dbReference type="EMBL" id="MBC3908381.1"/>
    </source>
</evidence>
<feature type="domain" description="N-acetyltransferase" evidence="3">
    <location>
        <begin position="2"/>
        <end position="150"/>
    </location>
</feature>
<accession>A0ABR6Z9Y3</accession>
<dbReference type="Proteomes" id="UP000646911">
    <property type="component" value="Unassembled WGS sequence"/>
</dbReference>
<dbReference type="Gene3D" id="3.40.630.30">
    <property type="match status" value="1"/>
</dbReference>